<feature type="domain" description="PHD-type" evidence="9">
    <location>
        <begin position="283"/>
        <end position="332"/>
    </location>
</feature>
<dbReference type="GO" id="GO:0005524">
    <property type="term" value="F:ATP binding"/>
    <property type="evidence" value="ECO:0007669"/>
    <property type="project" value="InterPro"/>
</dbReference>
<feature type="domain" description="Chromo" evidence="8">
    <location>
        <begin position="418"/>
        <end position="485"/>
    </location>
</feature>
<dbReference type="InterPro" id="IPR013083">
    <property type="entry name" value="Znf_RING/FYVE/PHD"/>
</dbReference>
<feature type="compositionally biased region" description="Low complexity" evidence="7">
    <location>
        <begin position="15"/>
        <end position="30"/>
    </location>
</feature>
<feature type="compositionally biased region" description="Low complexity" evidence="7">
    <location>
        <begin position="1136"/>
        <end position="1149"/>
    </location>
</feature>
<dbReference type="InterPro" id="IPR000330">
    <property type="entry name" value="SNF2_N"/>
</dbReference>
<feature type="compositionally biased region" description="Low complexity" evidence="7">
    <location>
        <begin position="1975"/>
        <end position="1986"/>
    </location>
</feature>
<dbReference type="SUPFAM" id="SSF54160">
    <property type="entry name" value="Chromo domain-like"/>
    <property type="match status" value="2"/>
</dbReference>
<feature type="compositionally biased region" description="Basic and acidic residues" evidence="7">
    <location>
        <begin position="1163"/>
        <end position="1175"/>
    </location>
</feature>
<dbReference type="InterPro" id="IPR001650">
    <property type="entry name" value="Helicase_C-like"/>
</dbReference>
<evidence type="ECO:0000256" key="7">
    <source>
        <dbReference type="SAM" id="MobiDB-lite"/>
    </source>
</evidence>
<dbReference type="PROSITE" id="PS50016">
    <property type="entry name" value="ZF_PHD_2"/>
    <property type="match status" value="1"/>
</dbReference>
<evidence type="ECO:0000256" key="3">
    <source>
        <dbReference type="ARBA" id="ARBA00022771"/>
    </source>
</evidence>
<keyword evidence="5" id="KW-0862">Zinc</keyword>
<evidence type="ECO:0000256" key="6">
    <source>
        <dbReference type="PROSITE-ProRule" id="PRU00146"/>
    </source>
</evidence>
<dbReference type="PROSITE" id="PS50013">
    <property type="entry name" value="CHROMO_2"/>
    <property type="match status" value="2"/>
</dbReference>
<feature type="compositionally biased region" description="Polar residues" evidence="7">
    <location>
        <begin position="1961"/>
        <end position="1973"/>
    </location>
</feature>
<proteinExistence type="predicted"/>
<dbReference type="Proteomes" id="UP001372338">
    <property type="component" value="Unassembled WGS sequence"/>
</dbReference>
<dbReference type="Pfam" id="PF25029">
    <property type="entry name" value="MOM1"/>
    <property type="match status" value="1"/>
</dbReference>
<reference evidence="11 12" key="1">
    <citation type="submission" date="2024-01" db="EMBL/GenBank/DDBJ databases">
        <title>The genomes of 5 underutilized Papilionoideae crops provide insights into root nodulation and disease resistanc.</title>
        <authorList>
            <person name="Yuan L."/>
        </authorList>
    </citation>
    <scope>NUCLEOTIDE SEQUENCE [LARGE SCALE GENOMIC DNA]</scope>
    <source>
        <strain evidence="11">ZHUSHIDOU_FW_LH</strain>
        <tissue evidence="11">Leaf</tissue>
    </source>
</reference>
<dbReference type="InterPro" id="IPR000953">
    <property type="entry name" value="Chromo/chromo_shadow_dom"/>
</dbReference>
<feature type="domain" description="Helicase C-terminal" evidence="10">
    <location>
        <begin position="825"/>
        <end position="984"/>
    </location>
</feature>
<evidence type="ECO:0000256" key="1">
    <source>
        <dbReference type="ARBA" id="ARBA00022723"/>
    </source>
</evidence>
<dbReference type="Gene3D" id="3.40.50.300">
    <property type="entry name" value="P-loop containing nucleotide triphosphate hydrolases"/>
    <property type="match status" value="1"/>
</dbReference>
<dbReference type="Gene3D" id="2.40.50.40">
    <property type="match status" value="2"/>
</dbReference>
<dbReference type="Pfam" id="PF00271">
    <property type="entry name" value="Helicase_C"/>
    <property type="match status" value="1"/>
</dbReference>
<feature type="region of interest" description="Disordered" evidence="7">
    <location>
        <begin position="1"/>
        <end position="40"/>
    </location>
</feature>
<keyword evidence="1" id="KW-0479">Metal-binding</keyword>
<dbReference type="Pfam" id="PF00176">
    <property type="entry name" value="SNF2-rel_dom"/>
    <property type="match status" value="1"/>
</dbReference>
<dbReference type="Gene3D" id="3.30.40.10">
    <property type="entry name" value="Zinc/RING finger domain, C3HC4 (zinc finger)"/>
    <property type="match status" value="1"/>
</dbReference>
<dbReference type="InterPro" id="IPR056882">
    <property type="entry name" value="MOM1_dom"/>
</dbReference>
<keyword evidence="3 6" id="KW-0863">Zinc-finger</keyword>
<feature type="compositionally biased region" description="Polar residues" evidence="7">
    <location>
        <begin position="2126"/>
        <end position="2157"/>
    </location>
</feature>
<dbReference type="InterPro" id="IPR049730">
    <property type="entry name" value="SNF2/RAD54-like_C"/>
</dbReference>
<evidence type="ECO:0000256" key="2">
    <source>
        <dbReference type="ARBA" id="ARBA00022737"/>
    </source>
</evidence>
<dbReference type="SUPFAM" id="SSF57903">
    <property type="entry name" value="FYVE/PHD zinc finger"/>
    <property type="match status" value="1"/>
</dbReference>
<dbReference type="InterPro" id="IPR038718">
    <property type="entry name" value="SNF2-like_sf"/>
</dbReference>
<keyword evidence="4" id="KW-0378">Hydrolase</keyword>
<feature type="compositionally biased region" description="Polar residues" evidence="7">
    <location>
        <begin position="1990"/>
        <end position="2002"/>
    </location>
</feature>
<feature type="region of interest" description="Disordered" evidence="7">
    <location>
        <begin position="2079"/>
        <end position="2114"/>
    </location>
</feature>
<evidence type="ECO:0000259" key="10">
    <source>
        <dbReference type="PROSITE" id="PS51194"/>
    </source>
</evidence>
<dbReference type="PANTHER" id="PTHR35116">
    <property type="entry name" value="HELICASE PROTEIN MOM1"/>
    <property type="match status" value="1"/>
</dbReference>
<organism evidence="11 12">
    <name type="scientific">Crotalaria pallida</name>
    <name type="common">Smooth rattlebox</name>
    <name type="synonym">Crotalaria striata</name>
    <dbReference type="NCBI Taxonomy" id="3830"/>
    <lineage>
        <taxon>Eukaryota</taxon>
        <taxon>Viridiplantae</taxon>
        <taxon>Streptophyta</taxon>
        <taxon>Embryophyta</taxon>
        <taxon>Tracheophyta</taxon>
        <taxon>Spermatophyta</taxon>
        <taxon>Magnoliopsida</taxon>
        <taxon>eudicotyledons</taxon>
        <taxon>Gunneridae</taxon>
        <taxon>Pentapetalae</taxon>
        <taxon>rosids</taxon>
        <taxon>fabids</taxon>
        <taxon>Fabales</taxon>
        <taxon>Fabaceae</taxon>
        <taxon>Papilionoideae</taxon>
        <taxon>50 kb inversion clade</taxon>
        <taxon>genistoids sensu lato</taxon>
        <taxon>core genistoids</taxon>
        <taxon>Crotalarieae</taxon>
        <taxon>Crotalaria</taxon>
    </lineage>
</organism>
<evidence type="ECO:0000259" key="9">
    <source>
        <dbReference type="PROSITE" id="PS50016"/>
    </source>
</evidence>
<keyword evidence="12" id="KW-1185">Reference proteome</keyword>
<name>A0AAN9EWN7_CROPI</name>
<dbReference type="SMART" id="SM00298">
    <property type="entry name" value="CHROMO"/>
    <property type="match status" value="2"/>
</dbReference>
<evidence type="ECO:0000313" key="12">
    <source>
        <dbReference type="Proteomes" id="UP001372338"/>
    </source>
</evidence>
<dbReference type="SMART" id="SM00249">
    <property type="entry name" value="PHD"/>
    <property type="match status" value="1"/>
</dbReference>
<sequence length="2168" mass="239685">MPSPLRRSVRNRNLSFSSPSDSKSSGSSSSKLRPKREKSVRQLTFEAKEVTENDEHELGTSQVTVKRMDARMYRATFRKPKEGPLRLQEPNRIYKSTQEGGPNGGGKVDECCRLNGPAKGLLENNVTLGSLQPSNATHETTVALQSVQPDCIEEETLQMLVSTSSNVLSDENLVKNSVGHDSGEKLIPSKRKGIIVDMDSNVSATLVNDNSCNLIAEVGPSRLGGSILGTGEPCSKRRRLDCDRTVSCNNESCKPSAIEDVGDCDASMLQKECPANPLVDIPKNICVICKGEGQLRFCGGKGCNGCYHPSCLEPPLVNTPIGFWHCHSCVRKKLELGVYSVSEGAESVCDVREVPLANVDGSATQKEFLVKYVGLAHVHNRWVPENQLLLEAPSLHMKYNQKDQTQRSKPEWSLPHRLLQKRVLSCVKQHDDHRANHIVDNFRCGFEWLVKWRGLGYEHATWELDNASFFHSPESQSLIRGYEERFQRAKRVSLHAKINKESDSRCSVIKLSQMGGGVSSVFGNSNLLDAVNKLREHWHKGQSAIVIDDHERILKVVAFMASLHSDIYRPFLIISTVSSLHSWEDEFYQLDPSIDVVIYSGNKEMRDSIRRLEFYDEGGCILFQVLIVVPEILVEDIDVLGSIEWEGIIVDGCQSPEISSYFRQIKMLKTNLKILLFGGQLKDTIEEYINILAVLDCQGCNEKDGSISNSGDNIVELKERLSSHIAYNCKINSCNFVEYWVPVQLSNVQLEQYCATLHSNASILGSSPKVDTAAALRDILHSTRKCCNHPYIVDRSLLPLLTKGLQDTDPEYVDIGIKASGKLQLLDSMLKELRKKDLKALILFQSSVGGCDILEDLLRLRFGKDSYEGIIGKHIPLSKKQRAMKKFNNKDNGCFIFLLETLACHRSIKLSSVNVIIIFNSDWNPMNDVRSLQKITLDLQFEFVKIFRLYSSFTVEEKALIIAKQHKTPDISLQNISPSTSHMLLMWGVSCLFDDLRVFHDGETSVSNLKSLFGGQSHLKAVGEFSSILSQDGEDNDTSSCSYLLKVQQNGGRYRGDFSLLGEQKLSFLDEEPPHIFWTKLLEGKQFKWKYSFGSSQRSRKKVLHVDGSVDRPDLVNEGVSKKRRKVSNNTVDQPSSKSGGQKLSSGIKAGTSENLSGDLEDGDRANDVESEKNRRLRDEQRSLHLLLKPRIARLCEVHLLPDNIKSMVDSFLEYIIHNHHIVNKETESTILQTFQISLIWAAAAFLKHKLDHDASLILAKEHLNFDCKKSEGDYIYSMLRCLKKIFLYRTGHSVDTGSPKGFESSNRVYSSTAVAREVELFKKDLSESIKEIKKKFKKKLTKLHLRQEEEKQRLKAGWEDYKAEVQNKYTIESVVIEHCSPNALEKLEDLGSNYDKAMEELECKHEISLKDLEDKQSAEILELQNSETAWVEDLRSWANNEFLNIEGDGHENFSRGSGDICNGETPDVPNREVAHEVYKTSSSNDGQDIIHSSSQGTMGMSGTVNVTGEDAVDEVLDRVLTRPCVSASPSSGPHNIILSNPPLEHQVPGVSSSLHDGQIPLEVPDTSHEEDTVSLLEREVPAEMPGMVKFTECQANTTPVDTPPSRNQISDKDSLNVPVLDDVLSSRPCGATSPSNGPVTDPILNQQQISCGVSIPDGDIPVIVPENSHAVADCRNLEPLTNDGLVSTLDRQEGESGTMTESMSQDTPVSRSVAVLEPLQQVQQLSSLVCPPDQDTAGEMQTSSEQVGLVSCPVDVLPANQSSHASLIMNPSEPAQQLPTAVPNQDVRPNSNLGLDSHSHQAVMHPSSNSNLGPLLPGRVRIQSPDTRNLSTPSEINNQNHAMPAATYSASRMPPPMCADPLKYESERIKQATEQIKKNHEDMKLRLKSDFEKEYEALRMKYDIKFQEVETEFQQTKKNLETSLSVVRMNKILAEAFKSKCMVHKGSGAIGMQQGAGSAHQLSQHPSRQGATRPSMVSGPSSGGPIAASLQNPSSTVSSQNAVAPIRPAYNTSRVFSGDSARPPLIHSVSSPLGSLQAGGDMRAPAPHLRPYSPSTSVPATGLPVYPRGIPIHSAPSNMPATSAFSHGPARPRPTTYQSHPHMGVQRPDSAVGLPTATDSIVALNSQSGVDVPNVQSRMSDGTSLNPSGVGNSSREAPNLVYLSDDD</sequence>
<dbReference type="GO" id="GO:0008270">
    <property type="term" value="F:zinc ion binding"/>
    <property type="evidence" value="ECO:0007669"/>
    <property type="project" value="UniProtKB-KW"/>
</dbReference>
<evidence type="ECO:0000256" key="5">
    <source>
        <dbReference type="ARBA" id="ARBA00022833"/>
    </source>
</evidence>
<evidence type="ECO:0000313" key="11">
    <source>
        <dbReference type="EMBL" id="KAK7261333.1"/>
    </source>
</evidence>
<dbReference type="InterPro" id="IPR001965">
    <property type="entry name" value="Znf_PHD"/>
</dbReference>
<dbReference type="InterPro" id="IPR011011">
    <property type="entry name" value="Znf_FYVE_PHD"/>
</dbReference>
<protein>
    <submittedName>
        <fullName evidence="11">Uncharacterized protein</fullName>
    </submittedName>
</protein>
<dbReference type="Gene3D" id="6.10.250.1310">
    <property type="match status" value="1"/>
</dbReference>
<feature type="region of interest" description="Disordered" evidence="7">
    <location>
        <begin position="1114"/>
        <end position="1175"/>
    </location>
</feature>
<dbReference type="SUPFAM" id="SSF52540">
    <property type="entry name" value="P-loop containing nucleoside triphosphate hydrolases"/>
    <property type="match status" value="2"/>
</dbReference>
<feature type="domain" description="Chromo" evidence="8">
    <location>
        <begin position="343"/>
        <end position="411"/>
    </location>
</feature>
<dbReference type="GO" id="GO:0016787">
    <property type="term" value="F:hydrolase activity"/>
    <property type="evidence" value="ECO:0007669"/>
    <property type="project" value="UniProtKB-KW"/>
</dbReference>
<dbReference type="CDD" id="cd18793">
    <property type="entry name" value="SF2_C_SNF"/>
    <property type="match status" value="1"/>
</dbReference>
<dbReference type="InterPro" id="IPR039322">
    <property type="entry name" value="MOM1"/>
</dbReference>
<dbReference type="GO" id="GO:0031507">
    <property type="term" value="P:heterochromatin formation"/>
    <property type="evidence" value="ECO:0007669"/>
    <property type="project" value="InterPro"/>
</dbReference>
<feature type="region of interest" description="Disordered" evidence="7">
    <location>
        <begin position="1953"/>
        <end position="2002"/>
    </location>
</feature>
<evidence type="ECO:0000259" key="8">
    <source>
        <dbReference type="PROSITE" id="PS50013"/>
    </source>
</evidence>
<feature type="region of interest" description="Disordered" evidence="7">
    <location>
        <begin position="2126"/>
        <end position="2168"/>
    </location>
</feature>
<dbReference type="PANTHER" id="PTHR35116:SF9">
    <property type="entry name" value="HELICASE MOM1"/>
    <property type="match status" value="1"/>
</dbReference>
<comment type="caution">
    <text evidence="11">The sequence shown here is derived from an EMBL/GenBank/DDBJ whole genome shotgun (WGS) entry which is preliminary data.</text>
</comment>
<dbReference type="PROSITE" id="PS51194">
    <property type="entry name" value="HELICASE_CTER"/>
    <property type="match status" value="1"/>
</dbReference>
<accession>A0AAN9EWN7</accession>
<keyword evidence="2" id="KW-0677">Repeat</keyword>
<dbReference type="Gene3D" id="3.40.50.10810">
    <property type="entry name" value="Tandem AAA-ATPase domain"/>
    <property type="match status" value="1"/>
</dbReference>
<gene>
    <name evidence="11" type="ORF">RIF29_27642</name>
</gene>
<dbReference type="InterPro" id="IPR027417">
    <property type="entry name" value="P-loop_NTPase"/>
</dbReference>
<evidence type="ECO:0000256" key="4">
    <source>
        <dbReference type="ARBA" id="ARBA00022801"/>
    </source>
</evidence>
<dbReference type="EMBL" id="JAYWIO010000005">
    <property type="protein sequence ID" value="KAK7261333.1"/>
    <property type="molecule type" value="Genomic_DNA"/>
</dbReference>
<dbReference type="InterPro" id="IPR016197">
    <property type="entry name" value="Chromo-like_dom_sf"/>
</dbReference>
<dbReference type="InterPro" id="IPR019787">
    <property type="entry name" value="Znf_PHD-finger"/>
</dbReference>